<dbReference type="SMART" id="SM01390">
    <property type="entry name" value="Ribosomal_S4"/>
    <property type="match status" value="1"/>
</dbReference>
<dbReference type="PROSITE" id="PS50889">
    <property type="entry name" value="S4"/>
    <property type="match status" value="1"/>
</dbReference>
<dbReference type="HAMAP" id="MF_01306_B">
    <property type="entry name" value="Ribosomal_uS4_B"/>
    <property type="match status" value="1"/>
</dbReference>
<dbReference type="CDD" id="cd00165">
    <property type="entry name" value="S4"/>
    <property type="match status" value="1"/>
</dbReference>
<dbReference type="InterPro" id="IPR018079">
    <property type="entry name" value="Ribosomal_uS4_CS"/>
</dbReference>
<dbReference type="FunFam" id="3.10.290.10:FF:000001">
    <property type="entry name" value="30S ribosomal protein S4"/>
    <property type="match status" value="1"/>
</dbReference>
<evidence type="ECO:0000256" key="2">
    <source>
        <dbReference type="ARBA" id="ARBA00022730"/>
    </source>
</evidence>
<evidence type="ECO:0000256" key="4">
    <source>
        <dbReference type="ARBA" id="ARBA00022980"/>
    </source>
</evidence>
<feature type="region of interest" description="Disordered" evidence="9">
    <location>
        <begin position="32"/>
        <end position="51"/>
    </location>
</feature>
<reference evidence="12 13" key="1">
    <citation type="journal article" date="2019" name="Nat. Microbiol.">
        <title>Mediterranean grassland soil C-N compound turnover is dependent on rainfall and depth, and is mediated by genomically divergent microorganisms.</title>
        <authorList>
            <person name="Diamond S."/>
            <person name="Andeer P.F."/>
            <person name="Li Z."/>
            <person name="Crits-Christoph A."/>
            <person name="Burstein D."/>
            <person name="Anantharaman K."/>
            <person name="Lane K.R."/>
            <person name="Thomas B.C."/>
            <person name="Pan C."/>
            <person name="Northen T.R."/>
            <person name="Banfield J.F."/>
        </authorList>
    </citation>
    <scope>NUCLEOTIDE SEQUENCE [LARGE SCALE GENOMIC DNA]</scope>
    <source>
        <strain evidence="12">NP_3</strain>
    </source>
</reference>
<accession>A0A537JWU7</accession>
<evidence type="ECO:0000256" key="1">
    <source>
        <dbReference type="ARBA" id="ARBA00007465"/>
    </source>
</evidence>
<dbReference type="GO" id="GO:0015935">
    <property type="term" value="C:small ribosomal subunit"/>
    <property type="evidence" value="ECO:0007669"/>
    <property type="project" value="InterPro"/>
</dbReference>
<comment type="similarity">
    <text evidence="1 7 8">Belongs to the universal ribosomal protein uS4 family.</text>
</comment>
<dbReference type="PANTHER" id="PTHR11831">
    <property type="entry name" value="30S 40S RIBOSOMAL PROTEIN"/>
    <property type="match status" value="1"/>
</dbReference>
<feature type="domain" description="Small ribosomal subunit protein uS4 N-terminal" evidence="11">
    <location>
        <begin position="3"/>
        <end position="97"/>
    </location>
</feature>
<name>A0A537JWU7_9BACT</name>
<dbReference type="AlphaFoldDB" id="A0A537JWU7"/>
<dbReference type="InterPro" id="IPR001912">
    <property type="entry name" value="Ribosomal_uS4_N"/>
</dbReference>
<dbReference type="GO" id="GO:0042274">
    <property type="term" value="P:ribosomal small subunit biogenesis"/>
    <property type="evidence" value="ECO:0007669"/>
    <property type="project" value="TreeGrafter"/>
</dbReference>
<dbReference type="InterPro" id="IPR005709">
    <property type="entry name" value="Ribosomal_uS4_bac-type"/>
</dbReference>
<feature type="domain" description="RNA-binding S4" evidence="10">
    <location>
        <begin position="98"/>
        <end position="160"/>
    </location>
</feature>
<keyword evidence="5 7" id="KW-0687">Ribonucleoprotein</keyword>
<protein>
    <recommendedName>
        <fullName evidence="6 7">Small ribosomal subunit protein uS4</fullName>
    </recommendedName>
</protein>
<dbReference type="InterPro" id="IPR036986">
    <property type="entry name" value="S4_RNA-bd_sf"/>
</dbReference>
<dbReference type="Pfam" id="PF01479">
    <property type="entry name" value="S4"/>
    <property type="match status" value="1"/>
</dbReference>
<dbReference type="GO" id="GO:0019843">
    <property type="term" value="F:rRNA binding"/>
    <property type="evidence" value="ECO:0007669"/>
    <property type="project" value="UniProtKB-UniRule"/>
</dbReference>
<dbReference type="PROSITE" id="PS00632">
    <property type="entry name" value="RIBOSOMAL_S4"/>
    <property type="match status" value="1"/>
</dbReference>
<dbReference type="GO" id="GO:0003735">
    <property type="term" value="F:structural constituent of ribosome"/>
    <property type="evidence" value="ECO:0007669"/>
    <property type="project" value="InterPro"/>
</dbReference>
<dbReference type="Gene3D" id="1.10.1050.10">
    <property type="entry name" value="Ribosomal Protein S4 Delta 41, Chain A, domain 1"/>
    <property type="match status" value="1"/>
</dbReference>
<proteinExistence type="inferred from homology"/>
<dbReference type="InterPro" id="IPR022801">
    <property type="entry name" value="Ribosomal_uS4"/>
</dbReference>
<evidence type="ECO:0000259" key="11">
    <source>
        <dbReference type="SMART" id="SM01390"/>
    </source>
</evidence>
<evidence type="ECO:0000256" key="3">
    <source>
        <dbReference type="ARBA" id="ARBA00022884"/>
    </source>
</evidence>
<dbReference type="Pfam" id="PF00163">
    <property type="entry name" value="Ribosomal_S4"/>
    <property type="match status" value="1"/>
</dbReference>
<dbReference type="GO" id="GO:0006412">
    <property type="term" value="P:translation"/>
    <property type="evidence" value="ECO:0007669"/>
    <property type="project" value="UniProtKB-UniRule"/>
</dbReference>
<dbReference type="Proteomes" id="UP000318509">
    <property type="component" value="Unassembled WGS sequence"/>
</dbReference>
<dbReference type="EMBL" id="VBAK01000151">
    <property type="protein sequence ID" value="TMI87752.1"/>
    <property type="molecule type" value="Genomic_DNA"/>
</dbReference>
<comment type="function">
    <text evidence="7">One of the primary rRNA binding proteins, it binds directly to 16S rRNA where it nucleates assembly of the body of the 30S subunit.</text>
</comment>
<dbReference type="NCBIfam" id="NF003717">
    <property type="entry name" value="PRK05327.1"/>
    <property type="match status" value="1"/>
</dbReference>
<dbReference type="NCBIfam" id="TIGR01017">
    <property type="entry name" value="rpsD_bact"/>
    <property type="match status" value="1"/>
</dbReference>
<comment type="function">
    <text evidence="7">With S5 and S12 plays an important role in translational accuracy.</text>
</comment>
<evidence type="ECO:0000256" key="5">
    <source>
        <dbReference type="ARBA" id="ARBA00023274"/>
    </source>
</evidence>
<gene>
    <name evidence="7 12" type="primary">rpsD</name>
    <name evidence="12" type="ORF">E6H00_14590</name>
</gene>
<evidence type="ECO:0000256" key="9">
    <source>
        <dbReference type="SAM" id="MobiDB-lite"/>
    </source>
</evidence>
<dbReference type="PANTHER" id="PTHR11831:SF4">
    <property type="entry name" value="SMALL RIBOSOMAL SUBUNIT PROTEIN US4M"/>
    <property type="match status" value="1"/>
</dbReference>
<evidence type="ECO:0000313" key="12">
    <source>
        <dbReference type="EMBL" id="TMI87752.1"/>
    </source>
</evidence>
<evidence type="ECO:0000256" key="7">
    <source>
        <dbReference type="HAMAP-Rule" id="MF_01306"/>
    </source>
</evidence>
<organism evidence="12 13">
    <name type="scientific">Candidatus Segetimicrobium genomatis</name>
    <dbReference type="NCBI Taxonomy" id="2569760"/>
    <lineage>
        <taxon>Bacteria</taxon>
        <taxon>Bacillati</taxon>
        <taxon>Candidatus Sysuimicrobiota</taxon>
        <taxon>Candidatus Sysuimicrobiia</taxon>
        <taxon>Candidatus Sysuimicrobiales</taxon>
        <taxon>Candidatus Segetimicrobiaceae</taxon>
        <taxon>Candidatus Segetimicrobium</taxon>
    </lineage>
</organism>
<evidence type="ECO:0000313" key="13">
    <source>
        <dbReference type="Proteomes" id="UP000318509"/>
    </source>
</evidence>
<dbReference type="SMART" id="SM00363">
    <property type="entry name" value="S4"/>
    <property type="match status" value="1"/>
</dbReference>
<evidence type="ECO:0000256" key="8">
    <source>
        <dbReference type="RuleBase" id="RU003699"/>
    </source>
</evidence>
<keyword evidence="3 7" id="KW-0694">RNA-binding</keyword>
<comment type="caution">
    <text evidence="12">The sequence shown here is derived from an EMBL/GenBank/DDBJ whole genome shotgun (WGS) entry which is preliminary data.</text>
</comment>
<sequence length="208" mass="23556">MGRYHDAVCRLCRREGMKLYLKGEKCYTDKCPVSKDTTPPGMHGPSRRKPSDFAVRLREKQRLRRFYGVFEAQFKRYVQDASRTKGVTGTQLLQILETRLDNLVYRLGLGASRKEARQLIVHGHVVVNNRRVTSPGYLAKAGATVAVAPGSRDLPKFKALAGQTPAHGMPAWLEFNAERLEGRVLTLPSREEIDAPVQEQLIVEYYSR</sequence>
<dbReference type="Gene3D" id="3.10.290.10">
    <property type="entry name" value="RNA-binding S4 domain"/>
    <property type="match status" value="1"/>
</dbReference>
<keyword evidence="2 7" id="KW-0699">rRNA-binding</keyword>
<dbReference type="SUPFAM" id="SSF55174">
    <property type="entry name" value="Alpha-L RNA-binding motif"/>
    <property type="match status" value="1"/>
</dbReference>
<dbReference type="InterPro" id="IPR002942">
    <property type="entry name" value="S4_RNA-bd"/>
</dbReference>
<evidence type="ECO:0000256" key="6">
    <source>
        <dbReference type="ARBA" id="ARBA00035254"/>
    </source>
</evidence>
<comment type="subunit">
    <text evidence="7">Part of the 30S ribosomal subunit. Contacts protein S5. The interaction surface between S4 and S5 is involved in control of translational fidelity.</text>
</comment>
<evidence type="ECO:0000259" key="10">
    <source>
        <dbReference type="SMART" id="SM00363"/>
    </source>
</evidence>
<keyword evidence="4 7" id="KW-0689">Ribosomal protein</keyword>